<feature type="region of interest" description="Disordered" evidence="1">
    <location>
        <begin position="32"/>
        <end position="78"/>
    </location>
</feature>
<proteinExistence type="predicted"/>
<sequence>MCQSPPVLLLLIMAQLLFYSIIISLSSKSENYDYSHTHDDDDDDEDGHNDNDYDDDDDETNYNFEEDNDDDNYENKYPSNVPRLVIEKRIQCILAEHMIAAETCHYNIHTPNGVSMLMRCLHSTIPRRKY</sequence>
<evidence type="ECO:0000256" key="1">
    <source>
        <dbReference type="SAM" id="MobiDB-lite"/>
    </source>
</evidence>
<keyword evidence="2" id="KW-0472">Membrane</keyword>
<keyword evidence="2" id="KW-0812">Transmembrane</keyword>
<accession>A0A1A9UY36</accession>
<feature type="transmembrane region" description="Helical" evidence="2">
    <location>
        <begin position="6"/>
        <end position="25"/>
    </location>
</feature>
<dbReference type="Proteomes" id="UP000078200">
    <property type="component" value="Unassembled WGS sequence"/>
</dbReference>
<reference evidence="3" key="1">
    <citation type="submission" date="2020-05" db="UniProtKB">
        <authorList>
            <consortium name="EnsemblMetazoa"/>
        </authorList>
    </citation>
    <scope>IDENTIFICATION</scope>
    <source>
        <strain evidence="3">TTRI</strain>
    </source>
</reference>
<organism evidence="3 4">
    <name type="scientific">Glossina austeni</name>
    <name type="common">Savannah tsetse fly</name>
    <dbReference type="NCBI Taxonomy" id="7395"/>
    <lineage>
        <taxon>Eukaryota</taxon>
        <taxon>Metazoa</taxon>
        <taxon>Ecdysozoa</taxon>
        <taxon>Arthropoda</taxon>
        <taxon>Hexapoda</taxon>
        <taxon>Insecta</taxon>
        <taxon>Pterygota</taxon>
        <taxon>Neoptera</taxon>
        <taxon>Endopterygota</taxon>
        <taxon>Diptera</taxon>
        <taxon>Brachycera</taxon>
        <taxon>Muscomorpha</taxon>
        <taxon>Hippoboscoidea</taxon>
        <taxon>Glossinidae</taxon>
        <taxon>Glossina</taxon>
    </lineage>
</organism>
<keyword evidence="2" id="KW-1133">Transmembrane helix</keyword>
<dbReference type="EnsemblMetazoa" id="GAUT019514-RA">
    <property type="protein sequence ID" value="GAUT019514-PA"/>
    <property type="gene ID" value="GAUT019514"/>
</dbReference>
<feature type="compositionally biased region" description="Acidic residues" evidence="1">
    <location>
        <begin position="40"/>
        <end position="72"/>
    </location>
</feature>
<name>A0A1A9UY36_GLOAU</name>
<protein>
    <submittedName>
        <fullName evidence="3">Uncharacterized protein</fullName>
    </submittedName>
</protein>
<dbReference type="AlphaFoldDB" id="A0A1A9UY36"/>
<keyword evidence="4" id="KW-1185">Reference proteome</keyword>
<evidence type="ECO:0000313" key="4">
    <source>
        <dbReference type="Proteomes" id="UP000078200"/>
    </source>
</evidence>
<evidence type="ECO:0000313" key="3">
    <source>
        <dbReference type="EnsemblMetazoa" id="GAUT019514-PA"/>
    </source>
</evidence>
<evidence type="ECO:0000256" key="2">
    <source>
        <dbReference type="SAM" id="Phobius"/>
    </source>
</evidence>
<dbReference type="VEuPathDB" id="VectorBase:GAUT019514"/>